<dbReference type="OrthoDB" id="10602294at2759"/>
<comment type="caution">
    <text evidence="1">The sequence shown here is derived from an EMBL/GenBank/DDBJ whole genome shotgun (WGS) entry which is preliminary data.</text>
</comment>
<protein>
    <submittedName>
        <fullName evidence="1">Uncharacterized protein</fullName>
    </submittedName>
</protein>
<name>A0A9N9Z3R9_9HYPO</name>
<evidence type="ECO:0000313" key="2">
    <source>
        <dbReference type="Proteomes" id="UP000775872"/>
    </source>
</evidence>
<organism evidence="1 2">
    <name type="scientific">Clonostachys solani</name>
    <dbReference type="NCBI Taxonomy" id="160281"/>
    <lineage>
        <taxon>Eukaryota</taxon>
        <taxon>Fungi</taxon>
        <taxon>Dikarya</taxon>
        <taxon>Ascomycota</taxon>
        <taxon>Pezizomycotina</taxon>
        <taxon>Sordariomycetes</taxon>
        <taxon>Hypocreomycetidae</taxon>
        <taxon>Hypocreales</taxon>
        <taxon>Bionectriaceae</taxon>
        <taxon>Clonostachys</taxon>
    </lineage>
</organism>
<dbReference type="Proteomes" id="UP000775872">
    <property type="component" value="Unassembled WGS sequence"/>
</dbReference>
<keyword evidence="2" id="KW-1185">Reference proteome</keyword>
<dbReference type="AlphaFoldDB" id="A0A9N9Z3R9"/>
<evidence type="ECO:0000313" key="1">
    <source>
        <dbReference type="EMBL" id="CAH0048521.1"/>
    </source>
</evidence>
<accession>A0A9N9Z3R9</accession>
<dbReference type="EMBL" id="CABFOC020000035">
    <property type="protein sequence ID" value="CAH0048521.1"/>
    <property type="molecule type" value="Genomic_DNA"/>
</dbReference>
<proteinExistence type="predicted"/>
<dbReference type="Gene3D" id="3.40.50.300">
    <property type="entry name" value="P-loop containing nucleotide triphosphate hydrolases"/>
    <property type="match status" value="1"/>
</dbReference>
<gene>
    <name evidence="1" type="ORF">CSOL1703_00000467</name>
</gene>
<feature type="non-terminal residue" evidence="1">
    <location>
        <position position="47"/>
    </location>
</feature>
<sequence>MSGEIGPGFGKTTGLAIATLVMRASQGKIYGSASSNVAVDNFAERLS</sequence>
<dbReference type="InterPro" id="IPR027417">
    <property type="entry name" value="P-loop_NTPase"/>
</dbReference>
<reference evidence="1" key="1">
    <citation type="submission" date="2021-10" db="EMBL/GenBank/DDBJ databases">
        <authorList>
            <person name="Piombo E."/>
        </authorList>
    </citation>
    <scope>NUCLEOTIDE SEQUENCE</scope>
</reference>